<sequence length="372" mass="37817">AIEDGSAPHLDRCVITGNSAPAGGGVFVRAGSAPVFEHTVIANNFLNTTNAAGGGVAVISAELTLDFCDITDNVATGPGGGIAVIEGQLNLYTSRVLGNSTTDAYGPGGGVHCETGSAVLFNSLIAGNSVVGSDSDGGGLYFFFSDNSEVRSCTVVGNTTNGPNGHGGGIACFLASPVIEQSIVAFNLAGRGLYCVDGSSVPQVSCSDIFGNAEGDGICGDDVYGNFSADPLFCNRAVGNYTLQTSSPCAPGHHPTGASCDLIGAFGTGSCNASDVGDPEAVSFRHFASPNPCGSETGIHFTLPAPARVRVTIFDATGRLRRVIADDRYAAGTHRVGWDVRDDEGRPLGSGVYFYTVGVDGRSSAGRLVVAR</sequence>
<comment type="caution">
    <text evidence="2">The sequence shown here is derived from an EMBL/GenBank/DDBJ whole genome shotgun (WGS) entry which is preliminary data.</text>
</comment>
<protein>
    <submittedName>
        <fullName evidence="2">T9SS type A sorting domain-containing protein</fullName>
    </submittedName>
</protein>
<dbReference type="Proteomes" id="UP000697710">
    <property type="component" value="Unassembled WGS sequence"/>
</dbReference>
<dbReference type="EMBL" id="JAGQHR010001077">
    <property type="protein sequence ID" value="MCA9730267.1"/>
    <property type="molecule type" value="Genomic_DNA"/>
</dbReference>
<name>A0A956M540_UNCEI</name>
<dbReference type="Gene3D" id="2.60.40.4070">
    <property type="match status" value="1"/>
</dbReference>
<dbReference type="Pfam" id="PF13860">
    <property type="entry name" value="FlgD_ig"/>
    <property type="match status" value="1"/>
</dbReference>
<organism evidence="2 3">
    <name type="scientific">Eiseniibacteriota bacterium</name>
    <dbReference type="NCBI Taxonomy" id="2212470"/>
    <lineage>
        <taxon>Bacteria</taxon>
        <taxon>Candidatus Eiseniibacteriota</taxon>
    </lineage>
</organism>
<dbReference type="AlphaFoldDB" id="A0A956M540"/>
<dbReference type="InterPro" id="IPR026444">
    <property type="entry name" value="Secre_tail"/>
</dbReference>
<gene>
    <name evidence="2" type="ORF">KC729_21480</name>
</gene>
<dbReference type="NCBIfam" id="TIGR04183">
    <property type="entry name" value="Por_Secre_tail"/>
    <property type="match status" value="1"/>
</dbReference>
<accession>A0A956M540</accession>
<dbReference type="SUPFAM" id="SSF51126">
    <property type="entry name" value="Pectin lyase-like"/>
    <property type="match status" value="1"/>
</dbReference>
<feature type="non-terminal residue" evidence="2">
    <location>
        <position position="1"/>
    </location>
</feature>
<dbReference type="InterPro" id="IPR025965">
    <property type="entry name" value="FlgD/Vpr_Ig-like"/>
</dbReference>
<feature type="domain" description="FlgD/Vpr Ig-like" evidence="1">
    <location>
        <begin position="295"/>
        <end position="357"/>
    </location>
</feature>
<dbReference type="InterPro" id="IPR011050">
    <property type="entry name" value="Pectin_lyase_fold/virulence"/>
</dbReference>
<evidence type="ECO:0000313" key="2">
    <source>
        <dbReference type="EMBL" id="MCA9730267.1"/>
    </source>
</evidence>
<reference evidence="2" key="2">
    <citation type="journal article" date="2021" name="Microbiome">
        <title>Successional dynamics and alternative stable states in a saline activated sludge microbial community over 9 years.</title>
        <authorList>
            <person name="Wang Y."/>
            <person name="Ye J."/>
            <person name="Ju F."/>
            <person name="Liu L."/>
            <person name="Boyd J.A."/>
            <person name="Deng Y."/>
            <person name="Parks D.H."/>
            <person name="Jiang X."/>
            <person name="Yin X."/>
            <person name="Woodcroft B.J."/>
            <person name="Tyson G.W."/>
            <person name="Hugenholtz P."/>
            <person name="Polz M.F."/>
            <person name="Zhang T."/>
        </authorList>
    </citation>
    <scope>NUCLEOTIDE SEQUENCE</scope>
    <source>
        <strain evidence="2">HKST-UBA01</strain>
    </source>
</reference>
<proteinExistence type="predicted"/>
<reference evidence="2" key="1">
    <citation type="submission" date="2020-04" db="EMBL/GenBank/DDBJ databases">
        <authorList>
            <person name="Zhang T."/>
        </authorList>
    </citation>
    <scope>NUCLEOTIDE SEQUENCE</scope>
    <source>
        <strain evidence="2">HKST-UBA01</strain>
    </source>
</reference>
<evidence type="ECO:0000259" key="1">
    <source>
        <dbReference type="Pfam" id="PF13860"/>
    </source>
</evidence>
<evidence type="ECO:0000313" key="3">
    <source>
        <dbReference type="Proteomes" id="UP000697710"/>
    </source>
</evidence>